<comment type="caution">
    <text evidence="1">The sequence shown here is derived from an EMBL/GenBank/DDBJ whole genome shotgun (WGS) entry which is preliminary data.</text>
</comment>
<proteinExistence type="predicted"/>
<organism evidence="1 2">
    <name type="scientific">Methylomonas methanica</name>
    <dbReference type="NCBI Taxonomy" id="421"/>
    <lineage>
        <taxon>Bacteria</taxon>
        <taxon>Pseudomonadati</taxon>
        <taxon>Pseudomonadota</taxon>
        <taxon>Gammaproteobacteria</taxon>
        <taxon>Methylococcales</taxon>
        <taxon>Methylococcaceae</taxon>
        <taxon>Methylomonas</taxon>
    </lineage>
</organism>
<dbReference type="OrthoDB" id="5297095at2"/>
<name>A0A177MI29_METMH</name>
<dbReference type="Proteomes" id="UP000078090">
    <property type="component" value="Unassembled WGS sequence"/>
</dbReference>
<sequence length="69" mass="7821">MQNANRKSISIPWNKGKLVGQKLPLKLKEIWEIRIKLQLAGDQRGLALFNLAIDSKLRGCDLVKLNLNP</sequence>
<evidence type="ECO:0000313" key="2">
    <source>
        <dbReference type="Proteomes" id="UP000078090"/>
    </source>
</evidence>
<gene>
    <name evidence="1" type="ORF">A1332_13595</name>
</gene>
<dbReference type="AlphaFoldDB" id="A0A177MI29"/>
<accession>A0A177MI29</accession>
<protein>
    <recommendedName>
        <fullName evidence="3">Integrase</fullName>
    </recommendedName>
</protein>
<reference evidence="1 2" key="1">
    <citation type="submission" date="2016-03" db="EMBL/GenBank/DDBJ databases">
        <authorList>
            <person name="Ploux O."/>
        </authorList>
    </citation>
    <scope>NUCLEOTIDE SEQUENCE [LARGE SCALE GENOMIC DNA]</scope>
    <source>
        <strain evidence="1 2">R-45363</strain>
    </source>
</reference>
<dbReference type="RefSeq" id="WP_064008487.1">
    <property type="nucleotide sequence ID" value="NZ_LUUG01000066.1"/>
</dbReference>
<dbReference type="EMBL" id="LUUG01000066">
    <property type="protein sequence ID" value="OAI05272.1"/>
    <property type="molecule type" value="Genomic_DNA"/>
</dbReference>
<evidence type="ECO:0008006" key="3">
    <source>
        <dbReference type="Google" id="ProtNLM"/>
    </source>
</evidence>
<evidence type="ECO:0000313" key="1">
    <source>
        <dbReference type="EMBL" id="OAI05272.1"/>
    </source>
</evidence>